<dbReference type="Gene3D" id="2.170.130.10">
    <property type="entry name" value="TonB-dependent receptor, plug domain"/>
    <property type="match status" value="1"/>
</dbReference>
<dbReference type="PANTHER" id="PTHR40980">
    <property type="entry name" value="PLUG DOMAIN-CONTAINING PROTEIN"/>
    <property type="match status" value="1"/>
</dbReference>
<dbReference type="Pfam" id="PF00593">
    <property type="entry name" value="TonB_dep_Rec_b-barrel"/>
    <property type="match status" value="1"/>
</dbReference>
<evidence type="ECO:0000259" key="11">
    <source>
        <dbReference type="Pfam" id="PF07715"/>
    </source>
</evidence>
<feature type="domain" description="TonB-dependent receptor plug" evidence="11">
    <location>
        <begin position="240"/>
        <end position="344"/>
    </location>
</feature>
<evidence type="ECO:0000256" key="3">
    <source>
        <dbReference type="ARBA" id="ARBA00022452"/>
    </source>
</evidence>
<dbReference type="InterPro" id="IPR012910">
    <property type="entry name" value="Plug_dom"/>
</dbReference>
<keyword evidence="2 8" id="KW-0813">Transport</keyword>
<proteinExistence type="inferred from homology"/>
<comment type="similarity">
    <text evidence="8 9">Belongs to the TonB-dependent receptor family.</text>
</comment>
<protein>
    <submittedName>
        <fullName evidence="12">TonB-dependent receptor</fullName>
    </submittedName>
</protein>
<evidence type="ECO:0000313" key="12">
    <source>
        <dbReference type="EMBL" id="SCC59426.1"/>
    </source>
</evidence>
<dbReference type="InterPro" id="IPR010104">
    <property type="entry name" value="TonB_rcpt_bac"/>
</dbReference>
<dbReference type="Gene3D" id="2.60.40.1120">
    <property type="entry name" value="Carboxypeptidase-like, regulatory domain"/>
    <property type="match status" value="1"/>
</dbReference>
<dbReference type="Gene3D" id="2.40.170.20">
    <property type="entry name" value="TonB-dependent receptor, beta-barrel domain"/>
    <property type="match status" value="1"/>
</dbReference>
<feature type="domain" description="TonB-dependent receptor-like beta-barrel" evidence="10">
    <location>
        <begin position="575"/>
        <end position="1003"/>
    </location>
</feature>
<keyword evidence="3 8" id="KW-1134">Transmembrane beta strand</keyword>
<comment type="subcellular location">
    <subcellularLocation>
        <location evidence="1 8">Cell outer membrane</location>
        <topology evidence="1 8">Multi-pass membrane protein</topology>
    </subcellularLocation>
</comment>
<dbReference type="InterPro" id="IPR036942">
    <property type="entry name" value="Beta-barrel_TonB_sf"/>
</dbReference>
<dbReference type="PANTHER" id="PTHR40980:SF4">
    <property type="entry name" value="TONB-DEPENDENT RECEPTOR-LIKE BETA-BARREL DOMAIN-CONTAINING PROTEIN"/>
    <property type="match status" value="1"/>
</dbReference>
<evidence type="ECO:0000256" key="2">
    <source>
        <dbReference type="ARBA" id="ARBA00022448"/>
    </source>
</evidence>
<evidence type="ECO:0000259" key="10">
    <source>
        <dbReference type="Pfam" id="PF00593"/>
    </source>
</evidence>
<evidence type="ECO:0000256" key="7">
    <source>
        <dbReference type="ARBA" id="ARBA00023237"/>
    </source>
</evidence>
<gene>
    <name evidence="12" type="ORF">GA0116948_11720</name>
</gene>
<evidence type="ECO:0000256" key="6">
    <source>
        <dbReference type="ARBA" id="ARBA00023136"/>
    </source>
</evidence>
<organism evidence="12 13">
    <name type="scientific">Chitinophaga costaii</name>
    <dbReference type="NCBI Taxonomy" id="1335309"/>
    <lineage>
        <taxon>Bacteria</taxon>
        <taxon>Pseudomonadati</taxon>
        <taxon>Bacteroidota</taxon>
        <taxon>Chitinophagia</taxon>
        <taxon>Chitinophagales</taxon>
        <taxon>Chitinophagaceae</taxon>
        <taxon>Chitinophaga</taxon>
    </lineage>
</organism>
<dbReference type="InterPro" id="IPR000531">
    <property type="entry name" value="Beta-barrel_TonB"/>
</dbReference>
<evidence type="ECO:0000256" key="8">
    <source>
        <dbReference type="PROSITE-ProRule" id="PRU01360"/>
    </source>
</evidence>
<dbReference type="GO" id="GO:0009279">
    <property type="term" value="C:cell outer membrane"/>
    <property type="evidence" value="ECO:0007669"/>
    <property type="project" value="UniProtKB-SubCell"/>
</dbReference>
<dbReference type="InterPro" id="IPR039426">
    <property type="entry name" value="TonB-dep_rcpt-like"/>
</dbReference>
<dbReference type="InterPro" id="IPR008969">
    <property type="entry name" value="CarboxyPept-like_regulatory"/>
</dbReference>
<keyword evidence="12" id="KW-0675">Receptor</keyword>
<evidence type="ECO:0000256" key="5">
    <source>
        <dbReference type="ARBA" id="ARBA00023077"/>
    </source>
</evidence>
<evidence type="ECO:0000313" key="13">
    <source>
        <dbReference type="Proteomes" id="UP000242818"/>
    </source>
</evidence>
<dbReference type="Pfam" id="PF07715">
    <property type="entry name" value="Plug"/>
    <property type="match status" value="1"/>
</dbReference>
<name>A0A1C4FU79_9BACT</name>
<accession>A0A1C4FU79</accession>
<evidence type="ECO:0000256" key="4">
    <source>
        <dbReference type="ARBA" id="ARBA00022692"/>
    </source>
</evidence>
<dbReference type="SUPFAM" id="SSF49464">
    <property type="entry name" value="Carboxypeptidase regulatory domain-like"/>
    <property type="match status" value="1"/>
</dbReference>
<evidence type="ECO:0000256" key="1">
    <source>
        <dbReference type="ARBA" id="ARBA00004571"/>
    </source>
</evidence>
<dbReference type="InterPro" id="IPR037066">
    <property type="entry name" value="Plug_dom_sf"/>
</dbReference>
<keyword evidence="13" id="KW-1185">Reference proteome</keyword>
<dbReference type="PROSITE" id="PS52016">
    <property type="entry name" value="TONB_DEPENDENT_REC_3"/>
    <property type="match status" value="1"/>
</dbReference>
<dbReference type="EMBL" id="FMAR01000017">
    <property type="protein sequence ID" value="SCC59426.1"/>
    <property type="molecule type" value="Genomic_DNA"/>
</dbReference>
<dbReference type="NCBIfam" id="TIGR01782">
    <property type="entry name" value="TonB-Xanth-Caul"/>
    <property type="match status" value="1"/>
</dbReference>
<reference evidence="12 13" key="1">
    <citation type="submission" date="2016-08" db="EMBL/GenBank/DDBJ databases">
        <authorList>
            <person name="Seilhamer J.J."/>
        </authorList>
    </citation>
    <scope>NUCLEOTIDE SEQUENCE [LARGE SCALE GENOMIC DNA]</scope>
    <source>
        <strain evidence="12 13">A37T2</strain>
    </source>
</reference>
<keyword evidence="6 8" id="KW-0472">Membrane</keyword>
<evidence type="ECO:0000256" key="9">
    <source>
        <dbReference type="RuleBase" id="RU003357"/>
    </source>
</evidence>
<dbReference type="Proteomes" id="UP000242818">
    <property type="component" value="Unassembled WGS sequence"/>
</dbReference>
<keyword evidence="4 8" id="KW-0812">Transmembrane</keyword>
<dbReference type="SUPFAM" id="SSF56935">
    <property type="entry name" value="Porins"/>
    <property type="match status" value="1"/>
</dbReference>
<dbReference type="Pfam" id="PF13715">
    <property type="entry name" value="CarbopepD_reg_2"/>
    <property type="match status" value="1"/>
</dbReference>
<dbReference type="STRING" id="1335309.GA0116948_11720"/>
<keyword evidence="7 8" id="KW-0998">Cell outer membrane</keyword>
<dbReference type="AlphaFoldDB" id="A0A1C4FU79"/>
<sequence length="1037" mass="116584">MYTNLIIPNMDFPCLIFRRNILFPILLLTFISAPHLGRAQAINLKQQVTIHLNNVPLSEAISQISASTGIKIVFGGSGKALSQIVSVNAEQEPLSKVLTTVVSPQKFTYTQMDNAIVIKYKKELLKQSEEYQRGTLFGIVKDASSGEYLPGASLLISDRQGKTTPSATDREGHFRIANLEYGTYTITVTNIGYASYSVAVQLDKNEVYLTITLAPSSYFLKDVVVNTQRSGQAKALNKQKNAINIINVVSEEQMQKFPDRSAVDALQRVPGVYVSRTFGEGRYVYIRGTDARFTTVSINGSRVATPEQGSRYTGLDYVSATQLSSIEVSKTPTPDLDGNAIGGTVNLVTRSAFDYNKKNNLNLVLGSGYNHFSQKPVYQGSFTYSTRLGKKQHFGLTFGANVQESQPTTQSFEYRWDDRTAIDGHSIPLALTQIVANNYIIKRTYYGGDLNLEYKLNENNRFYIGGTFNKRREDQSRSDVTIKLNKGKYVDDSTVTKAAIIRDLQARVENELISTLNAGGVHTFHKVKLDYKFNYSYGSHHKNAPEGQIQPEFDMDQKANLSIDFSNLRSPKYKITNLEDGYERNPANFSLANIDWRTEHASDKEGVGLFNLSIPYSLFKSAGFIKLGGSYRFSELKRNDPRYKYTWKGSQDILLTDFTNSKSSDFLDGYNFGPLIDANQVRNFMYQQRGGGDLVEEENYAESLGNTYKAQEKIYGSYLMTRYDISHLTILAGFRNEYTRNDYQGNLLKLDENGNFVSDSAINNRKGYNKLFPNLQLKYTIKNNTNVRLAFTSGIARPNYADLVPYFIVDNSSLEISKGNSSLNATTALNLDVLAEHYFSGIGILSGGFFYKDLHHIIYNRIYTQTGGNYDGYEVTEPVNGGNAKLLGFEVNWEQQFSFLPGFLKGFGIFANYTHTKATDVNLLYGRSGGHLPGQASDAANLALIYEKGKVSGRVSWNYSGAFIKEVGESIDRDRWTDHYGKWDLAASYKLFNGFEIFANINNFSSAPHLEYYGIRDRPYVHEAFSWWANAGIRWRL</sequence>
<keyword evidence="5 9" id="KW-0798">TonB box</keyword>